<dbReference type="Proteomes" id="UP001097704">
    <property type="component" value="Segment"/>
</dbReference>
<protein>
    <submittedName>
        <fullName evidence="1">Uncharacterized protein</fullName>
    </submittedName>
</protein>
<accession>A0A348JCV6</accession>
<organism evidence="1 2">
    <name type="scientific">Carjivirus communis</name>
    <dbReference type="NCBI Taxonomy" id="2955582"/>
    <lineage>
        <taxon>Viruses</taxon>
        <taxon>Duplodnaviria</taxon>
        <taxon>Heunggongvirae</taxon>
        <taxon>Uroviricota</taxon>
        <taxon>Caudoviricetes</taxon>
        <taxon>Crassvirales</taxon>
        <taxon>Intestiviridae</taxon>
        <taxon>Crudevirinae</taxon>
        <taxon>Carjivirus</taxon>
    </lineage>
</organism>
<dbReference type="GeneID" id="75576150"/>
<proteinExistence type="predicted"/>
<name>A0A348JCV6_9CAUD</name>
<gene>
    <name evidence="1" type="primary">KP06_gp86</name>
</gene>
<evidence type="ECO:0000313" key="1">
    <source>
        <dbReference type="EMBL" id="DAB41601.1"/>
    </source>
</evidence>
<dbReference type="RefSeq" id="YP_010509492.1">
    <property type="nucleotide sequence ID" value="NC_067194.1"/>
</dbReference>
<reference evidence="1 2" key="1">
    <citation type="journal article" date="2014" name="Nat. Commun.">
        <title>A highly abundant bacteriophage discovered in the unknown sequences of human faecal metagenomes.</title>
        <authorList>
            <person name="Dutilh B.E."/>
            <person name="Cassman N."/>
            <person name="McNair K."/>
            <person name="Sanchez S.E."/>
            <person name="Silva G.G."/>
            <person name="Boling L."/>
            <person name="Barr J.J."/>
            <person name="Speth D.R."/>
            <person name="Seguritan V."/>
            <person name="Aziz R.K."/>
            <person name="Felts B."/>
            <person name="Dinsdale E.A."/>
            <person name="Mokili J.L."/>
            <person name="Edwards R.A."/>
        </authorList>
    </citation>
    <scope>NUCLEOTIDE SEQUENCE [LARGE SCALE GENOMIC DNA]</scope>
</reference>
<dbReference type="EMBL" id="BK010471">
    <property type="protein sequence ID" value="DAB41601.1"/>
    <property type="molecule type" value="Genomic_DNA"/>
</dbReference>
<evidence type="ECO:0000313" key="2">
    <source>
        <dbReference type="Proteomes" id="UP001097704"/>
    </source>
</evidence>
<dbReference type="KEGG" id="vg:75576150"/>
<keyword evidence="2" id="KW-1185">Reference proteome</keyword>
<sequence>MIKVESKFKDFGIQIPTDISEITSEALDAILTNVVIAKHYCVVALCQNESLFGVINNKVSTVEVMPIIAKISKEDAELIGMNQMDKIIIDRSTLERGYHLYLKHNVLSPQFVNKYITNDTELTRSITVGTFGQNQGYTKGQKVWFVEFKVIAINDLRAAITDKHKAINPFVYHSAEKAN</sequence>